<dbReference type="PRINTS" id="PR00969">
    <property type="entry name" value="CHAPERONPILI"/>
</dbReference>
<evidence type="ECO:0000256" key="8">
    <source>
        <dbReference type="RuleBase" id="RU003918"/>
    </source>
</evidence>
<reference evidence="11 12" key="1">
    <citation type="journal article" date="2008" name="DNA Res.">
        <title>Complete genome sequence and comparative analysis of the wild-type commensal Escherichia coli strain SE11 isolated from a healthy adult.</title>
        <authorList>
            <person name="Oshima K."/>
            <person name="Toh H."/>
            <person name="Ogura Y."/>
            <person name="Sasamoto H."/>
            <person name="Morita H."/>
            <person name="Park S.-H."/>
            <person name="Ooka T."/>
            <person name="Iyoda S."/>
            <person name="Taylor T.D."/>
            <person name="Hayashi T."/>
            <person name="Itoh K."/>
            <person name="Hattori M."/>
        </authorList>
    </citation>
    <scope>NUCLEOTIDE SEQUENCE [LARGE SCALE GENOMIC DNA]</scope>
    <source>
        <strain evidence="11 12">SE11</strain>
    </source>
</reference>
<organism evidence="11 12">
    <name type="scientific">Escherichia coli (strain SE11)</name>
    <dbReference type="NCBI Taxonomy" id="409438"/>
    <lineage>
        <taxon>Bacteria</taxon>
        <taxon>Pseudomonadati</taxon>
        <taxon>Pseudomonadota</taxon>
        <taxon>Gammaproteobacteria</taxon>
        <taxon>Enterobacterales</taxon>
        <taxon>Enterobacteriaceae</taxon>
        <taxon>Escherichia</taxon>
    </lineage>
</organism>
<dbReference type="InterPro" id="IPR036316">
    <property type="entry name" value="Pili_assmbl_chap_C_dom_sf"/>
</dbReference>
<dbReference type="InterPro" id="IPR001829">
    <property type="entry name" value="Pili_assmbl_chaperone_bac"/>
</dbReference>
<dbReference type="InterPro" id="IPR050643">
    <property type="entry name" value="Periplasmic_pilus_chap"/>
</dbReference>
<dbReference type="PROSITE" id="PS00635">
    <property type="entry name" value="PILI_CHAPERONE"/>
    <property type="match status" value="1"/>
</dbReference>
<evidence type="ECO:0000256" key="6">
    <source>
        <dbReference type="ARBA" id="ARBA00023186"/>
    </source>
</evidence>
<evidence type="ECO:0000259" key="9">
    <source>
        <dbReference type="Pfam" id="PF00345"/>
    </source>
</evidence>
<dbReference type="InterPro" id="IPR016147">
    <property type="entry name" value="Pili_assmbl_chaperone_N"/>
</dbReference>
<dbReference type="Pfam" id="PF00345">
    <property type="entry name" value="PapD_N"/>
    <property type="match status" value="1"/>
</dbReference>
<dbReference type="PROSITE" id="PS51257">
    <property type="entry name" value="PROKAR_LIPOPROTEIN"/>
    <property type="match status" value="1"/>
</dbReference>
<comment type="subcellular location">
    <subcellularLocation>
        <location evidence="1 8">Periplasm</location>
    </subcellularLocation>
</comment>
<evidence type="ECO:0000313" key="12">
    <source>
        <dbReference type="Proteomes" id="UP000008199"/>
    </source>
</evidence>
<evidence type="ECO:0000256" key="5">
    <source>
        <dbReference type="ARBA" id="ARBA00022764"/>
    </source>
</evidence>
<dbReference type="InterPro" id="IPR018046">
    <property type="entry name" value="Pili_assmbl_chaperone_CS"/>
</dbReference>
<keyword evidence="5" id="KW-0574">Periplasm</keyword>
<evidence type="ECO:0000256" key="4">
    <source>
        <dbReference type="ARBA" id="ARBA00022729"/>
    </source>
</evidence>
<keyword evidence="6 8" id="KW-0143">Chaperone</keyword>
<keyword evidence="3" id="KW-1029">Fimbrium biogenesis</keyword>
<comment type="similarity">
    <text evidence="2 8">Belongs to the periplasmic pilus chaperone family.</text>
</comment>
<dbReference type="GO" id="GO:0030288">
    <property type="term" value="C:outer membrane-bounded periplasmic space"/>
    <property type="evidence" value="ECO:0007669"/>
    <property type="project" value="InterPro"/>
</dbReference>
<dbReference type="GO" id="GO:0071555">
    <property type="term" value="P:cell wall organization"/>
    <property type="evidence" value="ECO:0007669"/>
    <property type="project" value="InterPro"/>
</dbReference>
<dbReference type="SUPFAM" id="SSF49584">
    <property type="entry name" value="Periplasmic chaperone C-domain"/>
    <property type="match status" value="1"/>
</dbReference>
<feature type="domain" description="Pili assembly chaperone C-terminal" evidence="10">
    <location>
        <begin position="173"/>
        <end position="229"/>
    </location>
</feature>
<accession>A0A979GHW0</accession>
<name>A0A979GHW0_ECOSE</name>
<evidence type="ECO:0000313" key="11">
    <source>
        <dbReference type="EMBL" id="BAG78850.1"/>
    </source>
</evidence>
<gene>
    <name evidence="11" type="ordered locus">ECSE_3326</name>
</gene>
<feature type="domain" description="Pili assembly chaperone N-terminal" evidence="9">
    <location>
        <begin position="30"/>
        <end position="147"/>
    </location>
</feature>
<dbReference type="Gene3D" id="2.60.40.10">
    <property type="entry name" value="Immunoglobulins"/>
    <property type="match status" value="2"/>
</dbReference>
<dbReference type="PANTHER" id="PTHR30251:SF5">
    <property type="entry name" value="FIMBRIAL CHAPARONE PROTEIN"/>
    <property type="match status" value="1"/>
</dbReference>
<dbReference type="PANTHER" id="PTHR30251">
    <property type="entry name" value="PILUS ASSEMBLY CHAPERONE"/>
    <property type="match status" value="1"/>
</dbReference>
<dbReference type="InterPro" id="IPR016148">
    <property type="entry name" value="Pili_assmbl_chaperone_C"/>
</dbReference>
<protein>
    <submittedName>
        <fullName evidence="11">Fimbrial chaperone</fullName>
    </submittedName>
</protein>
<dbReference type="FunFam" id="2.60.40.10:FF:000458">
    <property type="entry name" value="Molecular chaperone FimC"/>
    <property type="match status" value="1"/>
</dbReference>
<sequence>MKLMRYLNTKNLIAAGVLLACMSSIAWGAIIPDRTRIIMNESDKGEALKLTNQSKNLPYLAQTWIEDTKGNKSRDFIVTVPPMVRLNPSEQIQIRMISQEKIAQLPNDRETLFYFNVREIPPKTDKKNVMQVTMQHALKLFWRPKAIELEDDGVMSYEKVEIIRRNDGSIRFNNKMPYHVTLGYIGTNGITMLPQTQSLMVTPYSHADTQFKNVPSAFQVGYINDFGGLSFYEINCPTVNNSCNVSVAKRDK</sequence>
<dbReference type="EMBL" id="AP009240">
    <property type="protein sequence ID" value="BAG78850.1"/>
    <property type="molecule type" value="Genomic_DNA"/>
</dbReference>
<dbReference type="SUPFAM" id="SSF49354">
    <property type="entry name" value="PapD-like"/>
    <property type="match status" value="1"/>
</dbReference>
<dbReference type="InterPro" id="IPR008962">
    <property type="entry name" value="PapD-like_sf"/>
</dbReference>
<evidence type="ECO:0000256" key="7">
    <source>
        <dbReference type="ARBA" id="ARBA00023319"/>
    </source>
</evidence>
<evidence type="ECO:0000256" key="3">
    <source>
        <dbReference type="ARBA" id="ARBA00022558"/>
    </source>
</evidence>
<dbReference type="Pfam" id="PF02753">
    <property type="entry name" value="PapD_C"/>
    <property type="match status" value="1"/>
</dbReference>
<evidence type="ECO:0000259" key="10">
    <source>
        <dbReference type="Pfam" id="PF02753"/>
    </source>
</evidence>
<evidence type="ECO:0000256" key="2">
    <source>
        <dbReference type="ARBA" id="ARBA00007399"/>
    </source>
</evidence>
<proteinExistence type="inferred from homology"/>
<keyword evidence="4" id="KW-0732">Signal</keyword>
<dbReference type="Proteomes" id="UP000008199">
    <property type="component" value="Chromosome"/>
</dbReference>
<keyword evidence="7" id="KW-0393">Immunoglobulin domain</keyword>
<dbReference type="InterPro" id="IPR013783">
    <property type="entry name" value="Ig-like_fold"/>
</dbReference>
<dbReference type="AlphaFoldDB" id="A0A979GHW0"/>
<dbReference type="KEGG" id="ecy:ECSE_3326"/>
<evidence type="ECO:0000256" key="1">
    <source>
        <dbReference type="ARBA" id="ARBA00004418"/>
    </source>
</evidence>